<dbReference type="Proteomes" id="UP000707451">
    <property type="component" value="Unassembled WGS sequence"/>
</dbReference>
<evidence type="ECO:0000313" key="3">
    <source>
        <dbReference type="EMBL" id="KAG9070442.1"/>
    </source>
</evidence>
<name>A0A9P7Y0E5_9FUNG</name>
<keyword evidence="2" id="KW-0472">Membrane</keyword>
<evidence type="ECO:0000256" key="1">
    <source>
        <dbReference type="SAM" id="MobiDB-lite"/>
    </source>
</evidence>
<proteinExistence type="predicted"/>
<gene>
    <name evidence="3" type="ORF">KI688_007978</name>
</gene>
<feature type="transmembrane region" description="Helical" evidence="2">
    <location>
        <begin position="135"/>
        <end position="155"/>
    </location>
</feature>
<feature type="transmembrane region" description="Helical" evidence="2">
    <location>
        <begin position="51"/>
        <end position="69"/>
    </location>
</feature>
<reference evidence="3" key="1">
    <citation type="submission" date="2021-06" db="EMBL/GenBank/DDBJ databases">
        <title>Genome Sequence of Mortierella hyaline Strain SCG-10, a Cold-Adapted, Nitrate-Reducing Fungus Isolated from Soil in Minnesota, USA.</title>
        <authorList>
            <person name="Aldossari N."/>
        </authorList>
    </citation>
    <scope>NUCLEOTIDE SEQUENCE</scope>
    <source>
        <strain evidence="3">SCG-10</strain>
    </source>
</reference>
<comment type="caution">
    <text evidence="3">The sequence shown here is derived from an EMBL/GenBank/DDBJ whole genome shotgun (WGS) entry which is preliminary data.</text>
</comment>
<feature type="compositionally biased region" description="Polar residues" evidence="1">
    <location>
        <begin position="249"/>
        <end position="267"/>
    </location>
</feature>
<evidence type="ECO:0000313" key="4">
    <source>
        <dbReference type="Proteomes" id="UP000707451"/>
    </source>
</evidence>
<feature type="region of interest" description="Disordered" evidence="1">
    <location>
        <begin position="220"/>
        <end position="292"/>
    </location>
</feature>
<protein>
    <submittedName>
        <fullName evidence="3">Uncharacterized protein</fullName>
    </submittedName>
</protein>
<dbReference type="PROSITE" id="PS51257">
    <property type="entry name" value="PROKAR_LIPOPROTEIN"/>
    <property type="match status" value="1"/>
</dbReference>
<accession>A0A9P7Y0E5</accession>
<dbReference type="EMBL" id="JAHRHY010000003">
    <property type="protein sequence ID" value="KAG9070442.1"/>
    <property type="molecule type" value="Genomic_DNA"/>
</dbReference>
<dbReference type="OrthoDB" id="2436327at2759"/>
<evidence type="ECO:0000256" key="2">
    <source>
        <dbReference type="SAM" id="Phobius"/>
    </source>
</evidence>
<dbReference type="AlphaFoldDB" id="A0A9P7Y0E5"/>
<organism evidence="3 4">
    <name type="scientific">Linnemannia hyalina</name>
    <dbReference type="NCBI Taxonomy" id="64524"/>
    <lineage>
        <taxon>Eukaryota</taxon>
        <taxon>Fungi</taxon>
        <taxon>Fungi incertae sedis</taxon>
        <taxon>Mucoromycota</taxon>
        <taxon>Mortierellomycotina</taxon>
        <taxon>Mortierellomycetes</taxon>
        <taxon>Mortierellales</taxon>
        <taxon>Mortierellaceae</taxon>
        <taxon>Linnemannia</taxon>
    </lineage>
</organism>
<keyword evidence="4" id="KW-1185">Reference proteome</keyword>
<feature type="transmembrane region" description="Helical" evidence="2">
    <location>
        <begin position="81"/>
        <end position="98"/>
    </location>
</feature>
<keyword evidence="2" id="KW-1133">Transmembrane helix</keyword>
<keyword evidence="2" id="KW-0812">Transmembrane</keyword>
<sequence>MSQIRLRQLRKWMVFITTLNFLGMIACYGYIGYEIELNKKYGYSGGNLRWVDWTIIISAIGFFIFYILSLRGSGFQNVHKYLRTFLLLVPTIMVLYITCKTINLELAYSRYPYEGTPFTCGDIGNYPCYLQYTNLFMVLISALFVVIEIGATLAWGPLEKAHQFGGAQGGYVQNANVILVSPDQPYQQQQQYYSPQQQQQFQQQQQQYYYPHMQQLQHPPQQPILIGPNVTQQQQPPQGPGSPLKDLPSTPSEYTQSPIAATATSGYQPSPQPSQPSISEHHPSSSPFTPAH</sequence>
<feature type="transmembrane region" description="Helical" evidence="2">
    <location>
        <begin position="12"/>
        <end position="31"/>
    </location>
</feature>